<accession>A0A8T1FYL7</accession>
<dbReference type="Gene3D" id="3.40.50.300">
    <property type="entry name" value="P-loop containing nucleotide triphosphate hydrolases"/>
    <property type="match status" value="1"/>
</dbReference>
<feature type="domain" description="ATPase AAA-type core" evidence="1">
    <location>
        <begin position="62"/>
        <end position="131"/>
    </location>
</feature>
<gene>
    <name evidence="2" type="ORF">PC113_g11553</name>
    <name evidence="3" type="ORF">PC118_g11438</name>
</gene>
<evidence type="ECO:0000313" key="3">
    <source>
        <dbReference type="EMBL" id="KAG2980002.1"/>
    </source>
</evidence>
<dbReference type="SUPFAM" id="SSF52540">
    <property type="entry name" value="P-loop containing nucleoside triphosphate hydrolases"/>
    <property type="match status" value="1"/>
</dbReference>
<protein>
    <recommendedName>
        <fullName evidence="1">ATPase AAA-type core domain-containing protein</fullName>
    </recommendedName>
</protein>
<dbReference type="AlphaFoldDB" id="A0A8T1FYL7"/>
<evidence type="ECO:0000313" key="4">
    <source>
        <dbReference type="Proteomes" id="UP000697107"/>
    </source>
</evidence>
<organism evidence="3 4">
    <name type="scientific">Phytophthora cactorum</name>
    <dbReference type="NCBI Taxonomy" id="29920"/>
    <lineage>
        <taxon>Eukaryota</taxon>
        <taxon>Sar</taxon>
        <taxon>Stramenopiles</taxon>
        <taxon>Oomycota</taxon>
        <taxon>Peronosporomycetes</taxon>
        <taxon>Peronosporales</taxon>
        <taxon>Peronosporaceae</taxon>
        <taxon>Phytophthora</taxon>
    </lineage>
</organism>
<dbReference type="VEuPathDB" id="FungiDB:PC110_g9591"/>
<dbReference type="GO" id="GO:0016887">
    <property type="term" value="F:ATP hydrolysis activity"/>
    <property type="evidence" value="ECO:0007669"/>
    <property type="project" value="InterPro"/>
</dbReference>
<dbReference type="GO" id="GO:0005524">
    <property type="term" value="F:ATP binding"/>
    <property type="evidence" value="ECO:0007669"/>
    <property type="project" value="InterPro"/>
</dbReference>
<dbReference type="EMBL" id="RCML01000346">
    <property type="protein sequence ID" value="KAG2980002.1"/>
    <property type="molecule type" value="Genomic_DNA"/>
</dbReference>
<dbReference type="Proteomes" id="UP000697107">
    <property type="component" value="Unassembled WGS sequence"/>
</dbReference>
<dbReference type="InterPro" id="IPR003959">
    <property type="entry name" value="ATPase_AAA_core"/>
</dbReference>
<proteinExistence type="predicted"/>
<sequence>MVLDSERRGLVRSDGAAGQVVLPEEHKSAILETVEGYESFRRYRKKSGLEQAGITCGVGHVLLLCGASGTSKAMTVNAVAHDLKKRVLLVDFPSLQISIVTDANLRDLFHEADMSNAVLFFDEWENIFLQHDGGATGY</sequence>
<reference evidence="3" key="1">
    <citation type="submission" date="2018-10" db="EMBL/GenBank/DDBJ databases">
        <title>Effector identification in a new, highly contiguous assembly of the strawberry crown rot pathogen Phytophthora cactorum.</title>
        <authorList>
            <person name="Armitage A.D."/>
            <person name="Nellist C.F."/>
            <person name="Bates H."/>
            <person name="Vickerstaff R.J."/>
            <person name="Harrison R.J."/>
        </authorList>
    </citation>
    <scope>NUCLEOTIDE SEQUENCE</scope>
    <source>
        <strain evidence="2">15-7</strain>
        <strain evidence="3">P415</strain>
    </source>
</reference>
<evidence type="ECO:0000259" key="1">
    <source>
        <dbReference type="Pfam" id="PF00004"/>
    </source>
</evidence>
<dbReference type="Pfam" id="PF00004">
    <property type="entry name" value="AAA"/>
    <property type="match status" value="1"/>
</dbReference>
<evidence type="ECO:0000313" key="2">
    <source>
        <dbReference type="EMBL" id="KAG2856459.1"/>
    </source>
</evidence>
<dbReference type="InterPro" id="IPR027417">
    <property type="entry name" value="P-loop_NTPase"/>
</dbReference>
<name>A0A8T1FYL7_9STRA</name>
<comment type="caution">
    <text evidence="3">The sequence shown here is derived from an EMBL/GenBank/DDBJ whole genome shotgun (WGS) entry which is preliminary data.</text>
</comment>
<dbReference type="Proteomes" id="UP000735874">
    <property type="component" value="Unassembled WGS sequence"/>
</dbReference>
<dbReference type="EMBL" id="RCMG01000332">
    <property type="protein sequence ID" value="KAG2856459.1"/>
    <property type="molecule type" value="Genomic_DNA"/>
</dbReference>